<dbReference type="EC" id="5.1.3.9" evidence="7"/>
<dbReference type="InterPro" id="IPR007260">
    <property type="entry name" value="NanE"/>
</dbReference>
<dbReference type="Pfam" id="PF04131">
    <property type="entry name" value="NanE"/>
    <property type="match status" value="1"/>
</dbReference>
<dbReference type="InterPro" id="IPR013785">
    <property type="entry name" value="Aldolase_TIM"/>
</dbReference>
<evidence type="ECO:0000313" key="8">
    <source>
        <dbReference type="EMBL" id="MBP1993869.1"/>
    </source>
</evidence>
<proteinExistence type="inferred from homology"/>
<evidence type="ECO:0000256" key="1">
    <source>
        <dbReference type="ARBA" id="ARBA00000056"/>
    </source>
</evidence>
<dbReference type="EMBL" id="JAGGLB010000021">
    <property type="protein sequence ID" value="MBP1993869.1"/>
    <property type="molecule type" value="Genomic_DNA"/>
</dbReference>
<evidence type="ECO:0000256" key="3">
    <source>
        <dbReference type="ARBA" id="ARBA00005081"/>
    </source>
</evidence>
<name>A0ABS4J4Z7_9BACL</name>
<dbReference type="Gene3D" id="3.20.20.70">
    <property type="entry name" value="Aldolase class I"/>
    <property type="match status" value="1"/>
</dbReference>
<dbReference type="HAMAP" id="MF_01235">
    <property type="entry name" value="ManNAc6P_epimer"/>
    <property type="match status" value="1"/>
</dbReference>
<comment type="pathway">
    <text evidence="3 7">Amino-sugar metabolism; N-acetylneuraminate degradation; D-fructose 6-phosphate from N-acetylneuraminate: step 3/5.</text>
</comment>
<comment type="caution">
    <text evidence="8">The sequence shown here is derived from an EMBL/GenBank/DDBJ whole genome shotgun (WGS) entry which is preliminary data.</text>
</comment>
<comment type="catalytic activity">
    <reaction evidence="1 7">
        <text>an N-acyl-D-glucosamine 6-phosphate = an N-acyl-D-mannosamine 6-phosphate</text>
        <dbReference type="Rhea" id="RHEA:23932"/>
        <dbReference type="ChEBI" id="CHEBI:57599"/>
        <dbReference type="ChEBI" id="CHEBI:57666"/>
        <dbReference type="EC" id="5.1.3.9"/>
    </reaction>
</comment>
<dbReference type="GO" id="GO:0047465">
    <property type="term" value="F:N-acylglucosamine-6-phosphate 2-epimerase activity"/>
    <property type="evidence" value="ECO:0007669"/>
    <property type="project" value="UniProtKB-EC"/>
</dbReference>
<dbReference type="Proteomes" id="UP001519287">
    <property type="component" value="Unassembled WGS sequence"/>
</dbReference>
<gene>
    <name evidence="7" type="primary">nanE</name>
    <name evidence="8" type="ORF">J2Z66_005495</name>
</gene>
<evidence type="ECO:0000256" key="5">
    <source>
        <dbReference type="ARBA" id="ARBA00023235"/>
    </source>
</evidence>
<dbReference type="NCBIfam" id="NF002231">
    <property type="entry name" value="PRK01130.1"/>
    <property type="match status" value="1"/>
</dbReference>
<dbReference type="SUPFAM" id="SSF51366">
    <property type="entry name" value="Ribulose-phoshate binding barrel"/>
    <property type="match status" value="1"/>
</dbReference>
<dbReference type="InterPro" id="IPR011060">
    <property type="entry name" value="RibuloseP-bd_barrel"/>
</dbReference>
<evidence type="ECO:0000256" key="6">
    <source>
        <dbReference type="ARBA" id="ARBA00023277"/>
    </source>
</evidence>
<keyword evidence="9" id="KW-1185">Reference proteome</keyword>
<sequence>MQLHEFKRGLIVSCQAQEDEPFFGSGYMARMAVAAEMGGAIGVRVNTLPDIRAVKAAVSIPVIGIIKQPYPDCYPYITPTMKEVRAVAETGAEIVAVDATKLLKPDGKTTEQFIHAIKTELDILVMADVSTVEEGLVAWKAGADIIASTLNGYTSYTQQPSDLPIELQEPNFDIIQALADKISAPIVAEGRFWDHHNAVKAMKLGAHAVVIGAGITRPQVITLKNVTAINRYLQECGS</sequence>
<dbReference type="PANTHER" id="PTHR36204">
    <property type="entry name" value="N-ACETYLMANNOSAMINE-6-PHOSPHATE 2-EPIMERASE-RELATED"/>
    <property type="match status" value="1"/>
</dbReference>
<comment type="function">
    <text evidence="2 7">Converts N-acetylmannosamine-6-phosphate (ManNAc-6-P) to N-acetylglucosamine-6-phosphate (GlcNAc-6-P).</text>
</comment>
<evidence type="ECO:0000256" key="4">
    <source>
        <dbReference type="ARBA" id="ARBA00007439"/>
    </source>
</evidence>
<keyword evidence="5 7" id="KW-0413">Isomerase</keyword>
<comment type="similarity">
    <text evidence="4 7">Belongs to the NanE family.</text>
</comment>
<dbReference type="PANTHER" id="PTHR36204:SF1">
    <property type="entry name" value="N-ACETYLMANNOSAMINE-6-PHOSPHATE 2-EPIMERASE-RELATED"/>
    <property type="match status" value="1"/>
</dbReference>
<dbReference type="CDD" id="cd04729">
    <property type="entry name" value="NanE"/>
    <property type="match status" value="1"/>
</dbReference>
<evidence type="ECO:0000256" key="2">
    <source>
        <dbReference type="ARBA" id="ARBA00002147"/>
    </source>
</evidence>
<protein>
    <recommendedName>
        <fullName evidence="7">Putative N-acetylmannosamine-6-phosphate 2-epimerase</fullName>
        <ecNumber evidence="7">5.1.3.9</ecNumber>
    </recommendedName>
    <alternativeName>
        <fullName evidence="7">ManNAc-6-P epimerase</fullName>
    </alternativeName>
</protein>
<dbReference type="RefSeq" id="WP_209975731.1">
    <property type="nucleotide sequence ID" value="NZ_JAGGLB010000021.1"/>
</dbReference>
<reference evidence="8 9" key="1">
    <citation type="submission" date="2021-03" db="EMBL/GenBank/DDBJ databases">
        <title>Genomic Encyclopedia of Type Strains, Phase IV (KMG-IV): sequencing the most valuable type-strain genomes for metagenomic binning, comparative biology and taxonomic classification.</title>
        <authorList>
            <person name="Goeker M."/>
        </authorList>
    </citation>
    <scope>NUCLEOTIDE SEQUENCE [LARGE SCALE GENOMIC DNA]</scope>
    <source>
        <strain evidence="8 9">DSM 26048</strain>
    </source>
</reference>
<keyword evidence="6 7" id="KW-0119">Carbohydrate metabolism</keyword>
<accession>A0ABS4J4Z7</accession>
<evidence type="ECO:0000313" key="9">
    <source>
        <dbReference type="Proteomes" id="UP001519287"/>
    </source>
</evidence>
<organism evidence="8 9">
    <name type="scientific">Paenibacillus eucommiae</name>
    <dbReference type="NCBI Taxonomy" id="1355755"/>
    <lineage>
        <taxon>Bacteria</taxon>
        <taxon>Bacillati</taxon>
        <taxon>Bacillota</taxon>
        <taxon>Bacilli</taxon>
        <taxon>Bacillales</taxon>
        <taxon>Paenibacillaceae</taxon>
        <taxon>Paenibacillus</taxon>
    </lineage>
</organism>
<evidence type="ECO:0000256" key="7">
    <source>
        <dbReference type="HAMAP-Rule" id="MF_01235"/>
    </source>
</evidence>